<gene>
    <name evidence="2" type="ORF">HPLM_LOCUS4388</name>
</gene>
<evidence type="ECO:0000256" key="1">
    <source>
        <dbReference type="SAM" id="MobiDB-lite"/>
    </source>
</evidence>
<proteinExistence type="predicted"/>
<name>A0A0N4W3J6_HAEPC</name>
<evidence type="ECO:0000313" key="3">
    <source>
        <dbReference type="Proteomes" id="UP000268014"/>
    </source>
</evidence>
<accession>A0A0N4W3J6</accession>
<reference evidence="4" key="1">
    <citation type="submission" date="2017-02" db="UniProtKB">
        <authorList>
            <consortium name="WormBaseParasite"/>
        </authorList>
    </citation>
    <scope>IDENTIFICATION</scope>
</reference>
<organism evidence="4">
    <name type="scientific">Haemonchus placei</name>
    <name type="common">Barber's pole worm</name>
    <dbReference type="NCBI Taxonomy" id="6290"/>
    <lineage>
        <taxon>Eukaryota</taxon>
        <taxon>Metazoa</taxon>
        <taxon>Ecdysozoa</taxon>
        <taxon>Nematoda</taxon>
        <taxon>Chromadorea</taxon>
        <taxon>Rhabditida</taxon>
        <taxon>Rhabditina</taxon>
        <taxon>Rhabditomorpha</taxon>
        <taxon>Strongyloidea</taxon>
        <taxon>Trichostrongylidae</taxon>
        <taxon>Haemonchus</taxon>
    </lineage>
</organism>
<keyword evidence="3" id="KW-1185">Reference proteome</keyword>
<protein>
    <submittedName>
        <fullName evidence="4">CCHC-type domain-containing protein</fullName>
    </submittedName>
</protein>
<dbReference type="AlphaFoldDB" id="A0A0N4W3J6"/>
<reference evidence="2 3" key="2">
    <citation type="submission" date="2018-11" db="EMBL/GenBank/DDBJ databases">
        <authorList>
            <consortium name="Pathogen Informatics"/>
        </authorList>
    </citation>
    <scope>NUCLEOTIDE SEQUENCE [LARGE SCALE GENOMIC DNA]</scope>
    <source>
        <strain evidence="2 3">MHpl1</strain>
    </source>
</reference>
<dbReference type="Proteomes" id="UP000268014">
    <property type="component" value="Unassembled WGS sequence"/>
</dbReference>
<dbReference type="OrthoDB" id="5875301at2759"/>
<dbReference type="WBParaSite" id="HPLM_0000439601-mRNA-1">
    <property type="protein sequence ID" value="HPLM_0000439601-mRNA-1"/>
    <property type="gene ID" value="HPLM_0000439601"/>
</dbReference>
<feature type="region of interest" description="Disordered" evidence="1">
    <location>
        <begin position="175"/>
        <end position="197"/>
    </location>
</feature>
<dbReference type="EMBL" id="UZAF01016206">
    <property type="protein sequence ID" value="VDO23128.1"/>
    <property type="molecule type" value="Genomic_DNA"/>
</dbReference>
<evidence type="ECO:0000313" key="2">
    <source>
        <dbReference type="EMBL" id="VDO23128.1"/>
    </source>
</evidence>
<evidence type="ECO:0000313" key="4">
    <source>
        <dbReference type="WBParaSite" id="HPLM_0000439601-mRNA-1"/>
    </source>
</evidence>
<sequence>MNDNDLELYNEPEDVELRRPTEYPGHFQRLELEARITELWACLRSNRDVPERKYRETDLMREHDRYLICSFCLAKGQHYSDGCPVYNSVERRNLVKCTLCLDTRHYKVWCPKQTRKCMYCGSESHDKALCTLSERVQGPYKELDEIGRELETHEGQLLILEFPTTVENSKMSNCRPGAEHEENIGAVPMRSSSDPRP</sequence>